<evidence type="ECO:0008006" key="16">
    <source>
        <dbReference type="Google" id="ProtNLM"/>
    </source>
</evidence>
<dbReference type="EMBL" id="KN838602">
    <property type="protein sequence ID" value="KIK01770.1"/>
    <property type="molecule type" value="Genomic_DNA"/>
</dbReference>
<keyword evidence="6" id="KW-0378">Hydrolase</keyword>
<evidence type="ECO:0000256" key="5">
    <source>
        <dbReference type="ARBA" id="ARBA00022792"/>
    </source>
</evidence>
<evidence type="ECO:0000259" key="13">
    <source>
        <dbReference type="SMART" id="SM01024"/>
    </source>
</evidence>
<dbReference type="Proteomes" id="UP000054477">
    <property type="component" value="Unassembled WGS sequence"/>
</dbReference>
<dbReference type="InterPro" id="IPR050747">
    <property type="entry name" value="Mitochondrial_chaperone_BCS1"/>
</dbReference>
<dbReference type="SMART" id="SM01024">
    <property type="entry name" value="BCS1_N"/>
    <property type="match status" value="1"/>
</dbReference>
<dbReference type="Pfam" id="PF25426">
    <property type="entry name" value="AAA_lid_BCS1"/>
    <property type="match status" value="1"/>
</dbReference>
<dbReference type="OrthoDB" id="10251412at2759"/>
<dbReference type="Pfam" id="PF08740">
    <property type="entry name" value="BCS1_N"/>
    <property type="match status" value="1"/>
</dbReference>
<keyword evidence="7" id="KW-0067">ATP-binding</keyword>
<dbReference type="STRING" id="1095629.A0A0C9WSF7"/>
<organism evidence="14 15">
    <name type="scientific">Laccaria amethystina LaAM-08-1</name>
    <dbReference type="NCBI Taxonomy" id="1095629"/>
    <lineage>
        <taxon>Eukaryota</taxon>
        <taxon>Fungi</taxon>
        <taxon>Dikarya</taxon>
        <taxon>Basidiomycota</taxon>
        <taxon>Agaricomycotina</taxon>
        <taxon>Agaricomycetes</taxon>
        <taxon>Agaricomycetidae</taxon>
        <taxon>Agaricales</taxon>
        <taxon>Agaricineae</taxon>
        <taxon>Hydnangiaceae</taxon>
        <taxon>Laccaria</taxon>
    </lineage>
</organism>
<evidence type="ECO:0000256" key="3">
    <source>
        <dbReference type="ARBA" id="ARBA00022692"/>
    </source>
</evidence>
<evidence type="ECO:0000256" key="1">
    <source>
        <dbReference type="ARBA" id="ARBA00004434"/>
    </source>
</evidence>
<dbReference type="PANTHER" id="PTHR23070">
    <property type="entry name" value="BCS1 AAA-TYPE ATPASE"/>
    <property type="match status" value="1"/>
</dbReference>
<accession>A0A0C9WSF7</accession>
<dbReference type="GO" id="GO:0016887">
    <property type="term" value="F:ATP hydrolysis activity"/>
    <property type="evidence" value="ECO:0007669"/>
    <property type="project" value="InterPro"/>
</dbReference>
<comment type="similarity">
    <text evidence="2">Belongs to the AAA ATPase family. BCS1 subfamily.</text>
</comment>
<keyword evidence="4" id="KW-0547">Nucleotide-binding</keyword>
<keyword evidence="10" id="KW-0472">Membrane</keyword>
<evidence type="ECO:0000256" key="4">
    <source>
        <dbReference type="ARBA" id="ARBA00022741"/>
    </source>
</evidence>
<dbReference type="SUPFAM" id="SSF52540">
    <property type="entry name" value="P-loop containing nucleoside triphosphate hydrolases"/>
    <property type="match status" value="1"/>
</dbReference>
<comment type="subcellular location">
    <subcellularLocation>
        <location evidence="1">Mitochondrion inner membrane</location>
        <topology evidence="1">Single-pass membrane protein</topology>
    </subcellularLocation>
</comment>
<evidence type="ECO:0000256" key="11">
    <source>
        <dbReference type="ARBA" id="ARBA00048778"/>
    </source>
</evidence>
<dbReference type="InterPro" id="IPR014851">
    <property type="entry name" value="BCS1_N"/>
</dbReference>
<keyword evidence="15" id="KW-1185">Reference proteome</keyword>
<evidence type="ECO:0000256" key="2">
    <source>
        <dbReference type="ARBA" id="ARBA00007448"/>
    </source>
</evidence>
<gene>
    <name evidence="14" type="ORF">K443DRAFT_132188</name>
</gene>
<reference evidence="14 15" key="1">
    <citation type="submission" date="2014-04" db="EMBL/GenBank/DDBJ databases">
        <authorList>
            <consortium name="DOE Joint Genome Institute"/>
            <person name="Kuo A."/>
            <person name="Kohler A."/>
            <person name="Nagy L.G."/>
            <person name="Floudas D."/>
            <person name="Copeland A."/>
            <person name="Barry K.W."/>
            <person name="Cichocki N."/>
            <person name="Veneault-Fourrey C."/>
            <person name="LaButti K."/>
            <person name="Lindquist E.A."/>
            <person name="Lipzen A."/>
            <person name="Lundell T."/>
            <person name="Morin E."/>
            <person name="Murat C."/>
            <person name="Sun H."/>
            <person name="Tunlid A."/>
            <person name="Henrissat B."/>
            <person name="Grigoriev I.V."/>
            <person name="Hibbett D.S."/>
            <person name="Martin F."/>
            <person name="Nordberg H.P."/>
            <person name="Cantor M.N."/>
            <person name="Hua S.X."/>
        </authorList>
    </citation>
    <scope>NUCLEOTIDE SEQUENCE [LARGE SCALE GENOMIC DNA]</scope>
    <source>
        <strain evidence="14 15">LaAM-08-1</strain>
    </source>
</reference>
<proteinExistence type="inferred from homology"/>
<evidence type="ECO:0000259" key="12">
    <source>
        <dbReference type="SMART" id="SM00382"/>
    </source>
</evidence>
<dbReference type="AlphaFoldDB" id="A0A0C9WSF7"/>
<dbReference type="InterPro" id="IPR027417">
    <property type="entry name" value="P-loop_NTPase"/>
</dbReference>
<sequence length="584" mass="65550">MPTGTRSDFYGGSMAGDQDRNDTGELWSAPNFLTQIMGFSVIASLFSNTYAFGSVKLLVLGSIIETGRRLCRWLFERLRFQYSITAQFDEGDPSYDWIILFLTEHKVWRRSRDFRVTAKSSGRKWGVETGPNSQPEGSADYVPTYELPQLFRWNGYWLEIKRSKGTPTYTQMGAQSASIIFITVYTLDMAVVSQLVEAARLRYVEVSRPNVIVHTADTEQPHFGPTFTWNNVKRKIRRPLDSIILEEGVIDSIVGDAREFLDMEDWYIDAGIPHRRGYLLYGPPGTGKSSTIHALAGELGMEIYSLSLAAGFVDDSFLQRAASSIPKRAIFLIEDIDCAFPSREEGEHPMPLLPAYPGMMGLGPRLSSRMRSAVTLSGLLNVIDGVGSEEGKLFFATTNYIDHLDPALLRPGRIDRKIQYKLATREQATALFLRFFPQSYITFEDSEASSVDEKQFKLGKLAKTFSQGVPEYEFSTAELQGYLLSCKKHPEQAAAGIGVWVEQERIERKERKEREIERKAKEQQSRDEVTQMQFARMGGLGMMSKLGGGRKVVPISLSQPDMAFTDGFTSDSYSVSVSTLPIPA</sequence>
<keyword evidence="9" id="KW-0496">Mitochondrion</keyword>
<reference evidence="15" key="2">
    <citation type="submission" date="2015-01" db="EMBL/GenBank/DDBJ databases">
        <title>Evolutionary Origins and Diversification of the Mycorrhizal Mutualists.</title>
        <authorList>
            <consortium name="DOE Joint Genome Institute"/>
            <consortium name="Mycorrhizal Genomics Consortium"/>
            <person name="Kohler A."/>
            <person name="Kuo A."/>
            <person name="Nagy L.G."/>
            <person name="Floudas D."/>
            <person name="Copeland A."/>
            <person name="Barry K.W."/>
            <person name="Cichocki N."/>
            <person name="Veneault-Fourrey C."/>
            <person name="LaButti K."/>
            <person name="Lindquist E.A."/>
            <person name="Lipzen A."/>
            <person name="Lundell T."/>
            <person name="Morin E."/>
            <person name="Murat C."/>
            <person name="Riley R."/>
            <person name="Ohm R."/>
            <person name="Sun H."/>
            <person name="Tunlid A."/>
            <person name="Henrissat B."/>
            <person name="Grigoriev I.V."/>
            <person name="Hibbett D.S."/>
            <person name="Martin F."/>
        </authorList>
    </citation>
    <scope>NUCLEOTIDE SEQUENCE [LARGE SCALE GENOMIC DNA]</scope>
    <source>
        <strain evidence="15">LaAM-08-1</strain>
    </source>
</reference>
<evidence type="ECO:0000313" key="15">
    <source>
        <dbReference type="Proteomes" id="UP000054477"/>
    </source>
</evidence>
<evidence type="ECO:0000256" key="7">
    <source>
        <dbReference type="ARBA" id="ARBA00022840"/>
    </source>
</evidence>
<dbReference type="InterPro" id="IPR003959">
    <property type="entry name" value="ATPase_AAA_core"/>
</dbReference>
<dbReference type="HOGENOM" id="CLU_010189_3_2_1"/>
<feature type="domain" description="AAA+ ATPase" evidence="12">
    <location>
        <begin position="274"/>
        <end position="424"/>
    </location>
</feature>
<evidence type="ECO:0000256" key="9">
    <source>
        <dbReference type="ARBA" id="ARBA00023128"/>
    </source>
</evidence>
<dbReference type="InterPro" id="IPR003593">
    <property type="entry name" value="AAA+_ATPase"/>
</dbReference>
<dbReference type="GO" id="GO:0005743">
    <property type="term" value="C:mitochondrial inner membrane"/>
    <property type="evidence" value="ECO:0007669"/>
    <property type="project" value="UniProtKB-SubCell"/>
</dbReference>
<evidence type="ECO:0000256" key="10">
    <source>
        <dbReference type="ARBA" id="ARBA00023136"/>
    </source>
</evidence>
<keyword evidence="3" id="KW-0812">Transmembrane</keyword>
<dbReference type="GO" id="GO:0005524">
    <property type="term" value="F:ATP binding"/>
    <property type="evidence" value="ECO:0007669"/>
    <property type="project" value="UniProtKB-KW"/>
</dbReference>
<evidence type="ECO:0000313" key="14">
    <source>
        <dbReference type="EMBL" id="KIK01770.1"/>
    </source>
</evidence>
<dbReference type="Pfam" id="PF00004">
    <property type="entry name" value="AAA"/>
    <property type="match status" value="2"/>
</dbReference>
<evidence type="ECO:0000256" key="6">
    <source>
        <dbReference type="ARBA" id="ARBA00022801"/>
    </source>
</evidence>
<keyword evidence="5" id="KW-0999">Mitochondrion inner membrane</keyword>
<dbReference type="SMART" id="SM00382">
    <property type="entry name" value="AAA"/>
    <property type="match status" value="1"/>
</dbReference>
<dbReference type="InterPro" id="IPR057495">
    <property type="entry name" value="AAA_lid_BCS1"/>
</dbReference>
<keyword evidence="8" id="KW-1133">Transmembrane helix</keyword>
<name>A0A0C9WSF7_9AGAR</name>
<dbReference type="Gene3D" id="3.40.50.300">
    <property type="entry name" value="P-loop containing nucleotide triphosphate hydrolases"/>
    <property type="match status" value="1"/>
</dbReference>
<feature type="domain" description="BCS1 N-terminal" evidence="13">
    <location>
        <begin position="58"/>
        <end position="243"/>
    </location>
</feature>
<comment type="catalytic activity">
    <reaction evidence="11">
        <text>ATP + H2O = ADP + phosphate + H(+)</text>
        <dbReference type="Rhea" id="RHEA:13065"/>
        <dbReference type="ChEBI" id="CHEBI:15377"/>
        <dbReference type="ChEBI" id="CHEBI:15378"/>
        <dbReference type="ChEBI" id="CHEBI:30616"/>
        <dbReference type="ChEBI" id="CHEBI:43474"/>
        <dbReference type="ChEBI" id="CHEBI:456216"/>
    </reaction>
    <physiologicalReaction direction="left-to-right" evidence="11">
        <dbReference type="Rhea" id="RHEA:13066"/>
    </physiologicalReaction>
</comment>
<protein>
    <recommendedName>
        <fullName evidence="16">P-loop containing nucleoside triphosphate hydrolase protein</fullName>
    </recommendedName>
</protein>
<evidence type="ECO:0000256" key="8">
    <source>
        <dbReference type="ARBA" id="ARBA00022989"/>
    </source>
</evidence>